<name>A0A0L7KVX2_OPEBR</name>
<dbReference type="SUPFAM" id="SSF46966">
    <property type="entry name" value="Spectrin repeat"/>
    <property type="match status" value="3"/>
</dbReference>
<accession>A0A0L7KVX2</accession>
<keyword evidence="8" id="KW-1185">Reference proteome</keyword>
<dbReference type="STRING" id="104452.A0A0L7KVX2"/>
<evidence type="ECO:0000313" key="7">
    <source>
        <dbReference type="EMBL" id="KOB67216.1"/>
    </source>
</evidence>
<feature type="coiled-coil region" evidence="6">
    <location>
        <begin position="119"/>
        <end position="150"/>
    </location>
</feature>
<dbReference type="EMBL" id="JTDY01005238">
    <property type="protein sequence ID" value="KOB67216.1"/>
    <property type="molecule type" value="Genomic_DNA"/>
</dbReference>
<dbReference type="PANTHER" id="PTHR47535">
    <property type="entry name" value="MUSCLE-SPECIFIC PROTEIN 300 KDA, ISOFORM G"/>
    <property type="match status" value="1"/>
</dbReference>
<keyword evidence="5" id="KW-0472">Membrane</keyword>
<dbReference type="InterPro" id="IPR052403">
    <property type="entry name" value="LINC-complex_assoc"/>
</dbReference>
<dbReference type="AlphaFoldDB" id="A0A0L7KVX2"/>
<dbReference type="GO" id="GO:0007097">
    <property type="term" value="P:nuclear migration"/>
    <property type="evidence" value="ECO:0007669"/>
    <property type="project" value="TreeGrafter"/>
</dbReference>
<sequence>MFRDTFLHYHRLSTALVRSGDAATALRLWHEYLIDLQSFLSGSVPADYENLSEHRRLCRVHRNLLTSQRSVLVNENRETKNRELVDRFDTLTNLHNETLARIVERHDEVCARIASWDDYREAHTELLRWLKEMEREKEKLQLRYVHIKRVHNILVKIQNLADKVPEGRKQTDRLLIYLKKVLEFTEDAYGTSVRMEYAGIVKRADNLQASLDTWRDFLTRILGLIGEYEKLTDDLHKQYAKTQDEIGSYSDDDRLSRPQLKKAIDKYTELRTKIIKTETQIETLSVIQEQLKECLSPQDIRLVNQRVWHLRQQRADLEHQLSIIIHRLRERLEIYSMFDTRLIKFTEWLTAAEERLVSADSRDALDPQDLIRRITADVHAETAMKEREFEWLGETGESLVERSKKDEKSYSKNAGKKLKDAQERWYRLKETGKARVAKIDELLRTIEQLEERLTEIRTRLHGVEGRLAAPVVLERLTTAAVDDKVKDRDHIHREVESESGKVGDALNLCELVLGDADVVRVKPDLRNLRTGRDIVERKWRSVCDTVERRKTSLKEVRRAADLAVDLLPKFENKLTAIEKRVERIESRKQRGEPEDEKASRSVLKDLEALEDDAKRLEEAGARIAGARGVELRGEGADTASRVRGSARRRARLVSRVLAAGADAHRQFVAAHGAAVVALAEVDVRLTRALHLSPSWETDASLQVDTLTSKETYRAELVIAVKETSDSLEALRSALLQQPKDDAKSDELANAAKEIAKAGAKPAQTLELAKHLSELLLTECDATEDEAMLKDVESLSLRYEDLLTQAKKRELQINNL</sequence>
<keyword evidence="4" id="KW-1133">Transmembrane helix</keyword>
<evidence type="ECO:0000313" key="8">
    <source>
        <dbReference type="Proteomes" id="UP000037510"/>
    </source>
</evidence>
<protein>
    <submittedName>
        <fullName evidence="7">Nesprin-1</fullName>
    </submittedName>
</protein>
<dbReference type="GO" id="GO:0034993">
    <property type="term" value="C:meiotic nuclear membrane microtubule tethering complex"/>
    <property type="evidence" value="ECO:0007669"/>
    <property type="project" value="TreeGrafter"/>
</dbReference>
<feature type="non-terminal residue" evidence="7">
    <location>
        <position position="815"/>
    </location>
</feature>
<reference evidence="7 8" key="1">
    <citation type="journal article" date="2015" name="Genome Biol. Evol.">
        <title>The genome of winter moth (Operophtera brumata) provides a genomic perspective on sexual dimorphism and phenology.</title>
        <authorList>
            <person name="Derks M.F."/>
            <person name="Smit S."/>
            <person name="Salis L."/>
            <person name="Schijlen E."/>
            <person name="Bossers A."/>
            <person name="Mateman C."/>
            <person name="Pijl A.S."/>
            <person name="de Ridder D."/>
            <person name="Groenen M.A."/>
            <person name="Visser M.E."/>
            <person name="Megens H.J."/>
        </authorList>
    </citation>
    <scope>NUCLEOTIDE SEQUENCE [LARGE SCALE GENOMIC DNA]</scope>
    <source>
        <strain evidence="7">WM2013NL</strain>
        <tissue evidence="7">Head and thorax</tissue>
    </source>
</reference>
<dbReference type="Gene3D" id="1.20.58.60">
    <property type="match status" value="2"/>
</dbReference>
<evidence type="ECO:0000256" key="1">
    <source>
        <dbReference type="ARBA" id="ARBA00004370"/>
    </source>
</evidence>
<proteinExistence type="predicted"/>
<evidence type="ECO:0000256" key="5">
    <source>
        <dbReference type="ARBA" id="ARBA00023136"/>
    </source>
</evidence>
<dbReference type="Proteomes" id="UP000037510">
    <property type="component" value="Unassembled WGS sequence"/>
</dbReference>
<dbReference type="GO" id="GO:0051015">
    <property type="term" value="F:actin filament binding"/>
    <property type="evidence" value="ECO:0007669"/>
    <property type="project" value="TreeGrafter"/>
</dbReference>
<evidence type="ECO:0000256" key="4">
    <source>
        <dbReference type="ARBA" id="ARBA00022989"/>
    </source>
</evidence>
<comment type="subcellular location">
    <subcellularLocation>
        <location evidence="1">Membrane</location>
    </subcellularLocation>
</comment>
<feature type="coiled-coil region" evidence="6">
    <location>
        <begin position="439"/>
        <end position="466"/>
    </location>
</feature>
<dbReference type="GO" id="GO:0005737">
    <property type="term" value="C:cytoplasm"/>
    <property type="evidence" value="ECO:0007669"/>
    <property type="project" value="TreeGrafter"/>
</dbReference>
<organism evidence="7 8">
    <name type="scientific">Operophtera brumata</name>
    <name type="common">Winter moth</name>
    <name type="synonym">Phalaena brumata</name>
    <dbReference type="NCBI Taxonomy" id="104452"/>
    <lineage>
        <taxon>Eukaryota</taxon>
        <taxon>Metazoa</taxon>
        <taxon>Ecdysozoa</taxon>
        <taxon>Arthropoda</taxon>
        <taxon>Hexapoda</taxon>
        <taxon>Insecta</taxon>
        <taxon>Pterygota</taxon>
        <taxon>Neoptera</taxon>
        <taxon>Endopterygota</taxon>
        <taxon>Lepidoptera</taxon>
        <taxon>Glossata</taxon>
        <taxon>Ditrysia</taxon>
        <taxon>Geometroidea</taxon>
        <taxon>Geometridae</taxon>
        <taxon>Larentiinae</taxon>
        <taxon>Operophtera</taxon>
    </lineage>
</organism>
<comment type="caution">
    <text evidence="7">The sequence shown here is derived from an EMBL/GenBank/DDBJ whole genome shotgun (WGS) entry which is preliminary data.</text>
</comment>
<keyword evidence="2" id="KW-0812">Transmembrane</keyword>
<feature type="coiled-coil region" evidence="6">
    <location>
        <begin position="567"/>
        <end position="626"/>
    </location>
</feature>
<evidence type="ECO:0000256" key="6">
    <source>
        <dbReference type="SAM" id="Coils"/>
    </source>
</evidence>
<evidence type="ECO:0000256" key="2">
    <source>
        <dbReference type="ARBA" id="ARBA00022692"/>
    </source>
</evidence>
<keyword evidence="6" id="KW-0175">Coiled coil</keyword>
<keyword evidence="3" id="KW-0677">Repeat</keyword>
<dbReference type="PANTHER" id="PTHR47535:SF1">
    <property type="entry name" value="NESPRIN-1"/>
    <property type="match status" value="1"/>
</dbReference>
<gene>
    <name evidence="7" type="ORF">OBRU01_20122</name>
</gene>
<evidence type="ECO:0000256" key="3">
    <source>
        <dbReference type="ARBA" id="ARBA00022737"/>
    </source>
</evidence>
<dbReference type="GO" id="GO:0005640">
    <property type="term" value="C:nuclear outer membrane"/>
    <property type="evidence" value="ECO:0007669"/>
    <property type="project" value="TreeGrafter"/>
</dbReference>